<proteinExistence type="inferred from homology"/>
<dbReference type="GO" id="GO:0006424">
    <property type="term" value="P:glutamyl-tRNA aminoacylation"/>
    <property type="evidence" value="ECO:0007669"/>
    <property type="project" value="InterPro"/>
</dbReference>
<dbReference type="InterPro" id="IPR033413">
    <property type="entry name" value="DUF5117"/>
</dbReference>
<reference evidence="16" key="1">
    <citation type="submission" date="2021-12" db="EMBL/GenBank/DDBJ databases">
        <title>Prjna785345.</title>
        <authorList>
            <person name="Rujirawat T."/>
            <person name="Krajaejun T."/>
        </authorList>
    </citation>
    <scope>NUCLEOTIDE SEQUENCE</scope>
    <source>
        <strain evidence="16">Pi057C3</strain>
    </source>
</reference>
<dbReference type="InterPro" id="IPR014729">
    <property type="entry name" value="Rossmann-like_a/b/a_fold"/>
</dbReference>
<dbReference type="InterPro" id="IPR004527">
    <property type="entry name" value="Glu-tRNA-ligase_bac/mito"/>
</dbReference>
<evidence type="ECO:0000256" key="11">
    <source>
        <dbReference type="SAM" id="Phobius"/>
    </source>
</evidence>
<dbReference type="CDD" id="cd00808">
    <property type="entry name" value="GluRS_core"/>
    <property type="match status" value="1"/>
</dbReference>
<evidence type="ECO:0000259" key="13">
    <source>
        <dbReference type="Pfam" id="PF16313"/>
    </source>
</evidence>
<keyword evidence="7" id="KW-0648">Protein biosynthesis</keyword>
<dbReference type="SUPFAM" id="SSF48163">
    <property type="entry name" value="An anticodon-binding domain of class I aminoacyl-tRNA synthetases"/>
    <property type="match status" value="1"/>
</dbReference>
<dbReference type="Gene3D" id="3.40.50.620">
    <property type="entry name" value="HUPs"/>
    <property type="match status" value="1"/>
</dbReference>
<keyword evidence="5" id="KW-0547">Nucleotide-binding</keyword>
<sequence>MAHVIEVPHLELHDNDDLNLNINDSPPRELQPTGQGPAQSQAQAATRIRSPRLRYSPSVNTLMTALRTPRRLKIVSAVVGMLAVVAVSVALAVHYSKGTKAATQGKPTIPVSPQTAEPTPFLKIIHENDGTAIFVLSKQYWNASFMVYPTVVKHAAPPRMGFERGSILLDTSDYVFHFEKTFDERFLVLVLENHRTRLRDEADELKKVFDTSQWPGYVTSIAIYMETEDAFHFATEPFLANGFFVSSKLVSPYFSAIPDSSGFYPRNTNFQVEYELDDGVVWVNYAIGLLPETVLAQRAADDRVGYFTQRYTRYGVDNNDVANLTTLKYETMDSGVTIINRRRLELNGQGKTKDPIVFYIDPSVPARWRQAFAAGVTAWQPAFTAIGFPDAIKAVLPGDPDWPADYRIGDLRYNSISVMISEMTYAYGPSVVDPRSGEILHSDITFEYGFFNEVIADFDVRSPVDPPSAHVARREQRKRRMRSHETRPEACGFGHSPRHQADRVLLSMALGGKAGAIPSAIIGRHFTDIVMHEVGHTLGLRHNFAGTTAITRAQLSDQTYTSVNGLSSSIMDYIAVNIFSDLTDNAKPTHDFYQTVIGAYDKAAIAYGYKPLDDEKPGHMSPKLAALAKAAPLFLTDEDADLWTNPMSQRFDISSDPIDYANDRLELVKALRATIISKIPEDASWTALWRYEAALLSMVNATIDVVQPFLGGVKVTHAHRKANENAYTPEYVSKADQTRALAVLQRIISADTGVFPDPSTYGSYINVMGYPDEDCRRPSNDYGCLARGLVDIDAAVLSVRRYAVIAALFPALDRIIAQDVNSPLTLADVLGGVNTAASNKPQLAQNQALKLFFANLLHDVVENKDGDERLIAELATFVNSTLDGRLVEKRTVPVVLVPFRPSPLEELLASSATMLRLRLIAPSNALRRVHVARVSQRACASHACTHEHGASPAEREVRVRYAPSPTGYLHLGGLRTALFNYLFAKNAGGKFILRIEDTDKTRQVEGSIEALVESLRWCGVLEDEGPNEGGPYGPYIQSQRLEIYQEHALRLLECGHAYRCFCTPERLQTLRQSQSRQGEATMYDRACLALSEDEIAARVARGDPHTIRLKIPAGKTVVRDLLRGYVQFDHSGIDDQVLIKSDGYPTYHLANVVDDHAMKISHVIRGEEWLPSTPKHLILYKALGFEAPEFAHLGLLLNEDRTKLSKRQGDVAVEDFRDKGFLPTGLVNFVALLGWNPAAGNNQEIFDMPELQQHFSLDNVNKAGSVVNVDRLRWINSRHIRSLFEGPTAADESHRRRVLEDVLPFIVSALEVKAVDGLPCTSSPAPEHVLSTFGVDYVWRAMDLMKERVAVLPEFGPLCIPFFTDPNLNAEEAVVMKAKYISEDTDAAVADVVERLTALSDDDFHADAITATIKAVAKERKLGLKKVLMPVRYYLTGMEVGAGLGDTIELLGRKTTLRRLQRA</sequence>
<feature type="region of interest" description="Disordered" evidence="10">
    <location>
        <begin position="15"/>
        <end position="47"/>
    </location>
</feature>
<dbReference type="Pfam" id="PF17148">
    <property type="entry name" value="DUF5117"/>
    <property type="match status" value="1"/>
</dbReference>
<dbReference type="GO" id="GO:0004818">
    <property type="term" value="F:glutamate-tRNA ligase activity"/>
    <property type="evidence" value="ECO:0007669"/>
    <property type="project" value="UniProtKB-EC"/>
</dbReference>
<evidence type="ECO:0000256" key="10">
    <source>
        <dbReference type="SAM" id="MobiDB-lite"/>
    </source>
</evidence>
<dbReference type="InterPro" id="IPR001412">
    <property type="entry name" value="aa-tRNA-synth_I_CS"/>
</dbReference>
<dbReference type="FunFam" id="3.40.50.620:FF:000045">
    <property type="entry name" value="Glutamate--tRNA ligase, mitochondrial"/>
    <property type="match status" value="1"/>
</dbReference>
<dbReference type="InterPro" id="IPR020058">
    <property type="entry name" value="Glu/Gln-tRNA-synth_Ib_cat-dom"/>
</dbReference>
<dbReference type="InterPro" id="IPR000924">
    <property type="entry name" value="Glu/Gln-tRNA-synth"/>
</dbReference>
<evidence type="ECO:0000256" key="6">
    <source>
        <dbReference type="ARBA" id="ARBA00022840"/>
    </source>
</evidence>
<dbReference type="GO" id="GO:0008270">
    <property type="term" value="F:zinc ion binding"/>
    <property type="evidence" value="ECO:0007669"/>
    <property type="project" value="InterPro"/>
</dbReference>
<dbReference type="PROSITE" id="PS00178">
    <property type="entry name" value="AA_TRNA_LIGASE_I"/>
    <property type="match status" value="1"/>
</dbReference>
<dbReference type="InterPro" id="IPR034032">
    <property type="entry name" value="Zn_MMP-like_bac"/>
</dbReference>
<feature type="domain" description="EcxA zinc-binding" evidence="13">
    <location>
        <begin position="518"/>
        <end position="757"/>
    </location>
</feature>
<dbReference type="SUPFAM" id="SSF55486">
    <property type="entry name" value="Metalloproteases ('zincins'), catalytic domain"/>
    <property type="match status" value="1"/>
</dbReference>
<dbReference type="PANTHER" id="PTHR43311">
    <property type="entry name" value="GLUTAMATE--TRNA LIGASE"/>
    <property type="match status" value="1"/>
</dbReference>
<evidence type="ECO:0000313" key="17">
    <source>
        <dbReference type="Proteomes" id="UP001209570"/>
    </source>
</evidence>
<gene>
    <name evidence="16" type="ORF">P43SY_004892</name>
</gene>
<dbReference type="InterPro" id="IPR008925">
    <property type="entry name" value="aa_tRNA-synth_I_cd-bd_sf"/>
</dbReference>
<dbReference type="EC" id="6.1.1.17" evidence="3"/>
<dbReference type="NCBIfam" id="TIGR00464">
    <property type="entry name" value="gltX_bact"/>
    <property type="match status" value="1"/>
</dbReference>
<feature type="domain" description="Aminoacyl-tRNA synthetase class I anticodon-binding" evidence="15">
    <location>
        <begin position="1335"/>
        <end position="1463"/>
    </location>
</feature>
<feature type="region of interest" description="Disordered" evidence="10">
    <location>
        <begin position="466"/>
        <end position="496"/>
    </location>
</feature>
<evidence type="ECO:0000259" key="12">
    <source>
        <dbReference type="Pfam" id="PF00749"/>
    </source>
</evidence>
<evidence type="ECO:0000256" key="4">
    <source>
        <dbReference type="ARBA" id="ARBA00022598"/>
    </source>
</evidence>
<evidence type="ECO:0000256" key="3">
    <source>
        <dbReference type="ARBA" id="ARBA00012835"/>
    </source>
</evidence>
<dbReference type="GO" id="GO:0008237">
    <property type="term" value="F:metallopeptidase activity"/>
    <property type="evidence" value="ECO:0007669"/>
    <property type="project" value="InterPro"/>
</dbReference>
<comment type="caution">
    <text evidence="16">The sequence shown here is derived from an EMBL/GenBank/DDBJ whole genome shotgun (WGS) entry which is preliminary data.</text>
</comment>
<feature type="compositionally biased region" description="Low complexity" evidence="10">
    <location>
        <begin position="31"/>
        <end position="46"/>
    </location>
</feature>
<keyword evidence="17" id="KW-1185">Reference proteome</keyword>
<dbReference type="CDD" id="cd04276">
    <property type="entry name" value="ZnMc_MMP_like_2"/>
    <property type="match status" value="1"/>
</dbReference>
<dbReference type="InterPro" id="IPR033910">
    <property type="entry name" value="GluRS_core"/>
</dbReference>
<dbReference type="PANTHER" id="PTHR43311:SF2">
    <property type="entry name" value="GLUTAMATE--TRNA LIGASE, MITOCHONDRIAL-RELATED"/>
    <property type="match status" value="1"/>
</dbReference>
<evidence type="ECO:0000256" key="5">
    <source>
        <dbReference type="ARBA" id="ARBA00022741"/>
    </source>
</evidence>
<dbReference type="Pfam" id="PF19269">
    <property type="entry name" value="Anticodon_2"/>
    <property type="match status" value="1"/>
</dbReference>
<dbReference type="HAMAP" id="MF_00022">
    <property type="entry name" value="Glu_tRNA_synth_type1"/>
    <property type="match status" value="1"/>
</dbReference>
<dbReference type="GO" id="GO:0005524">
    <property type="term" value="F:ATP binding"/>
    <property type="evidence" value="ECO:0007669"/>
    <property type="project" value="UniProtKB-KW"/>
</dbReference>
<dbReference type="InterPro" id="IPR032534">
    <property type="entry name" value="EcxA_zinc-bd"/>
</dbReference>
<dbReference type="Pfam" id="PF16313">
    <property type="entry name" value="DUF4953"/>
    <property type="match status" value="1"/>
</dbReference>
<evidence type="ECO:0000313" key="16">
    <source>
        <dbReference type="EMBL" id="KAJ0404975.1"/>
    </source>
</evidence>
<accession>A0AAD5M5C7</accession>
<protein>
    <recommendedName>
        <fullName evidence="3">glutamate--tRNA ligase</fullName>
        <ecNumber evidence="3">6.1.1.17</ecNumber>
    </recommendedName>
    <alternativeName>
        <fullName evidence="9">Glutamyl-tRNA synthetase</fullName>
    </alternativeName>
</protein>
<dbReference type="InterPro" id="IPR049940">
    <property type="entry name" value="GluQ/Sye"/>
</dbReference>
<feature type="domain" description="DUF5117" evidence="14">
    <location>
        <begin position="282"/>
        <end position="323"/>
    </location>
</feature>
<organism evidence="16 17">
    <name type="scientific">Pythium insidiosum</name>
    <name type="common">Pythiosis disease agent</name>
    <dbReference type="NCBI Taxonomy" id="114742"/>
    <lineage>
        <taxon>Eukaryota</taxon>
        <taxon>Sar</taxon>
        <taxon>Stramenopiles</taxon>
        <taxon>Oomycota</taxon>
        <taxon>Peronosporomycetes</taxon>
        <taxon>Pythiales</taxon>
        <taxon>Pythiaceae</taxon>
        <taxon>Pythium</taxon>
    </lineage>
</organism>
<dbReference type="Proteomes" id="UP001209570">
    <property type="component" value="Unassembled WGS sequence"/>
</dbReference>
<evidence type="ECO:0000256" key="9">
    <source>
        <dbReference type="ARBA" id="ARBA00030865"/>
    </source>
</evidence>
<dbReference type="GO" id="GO:0005739">
    <property type="term" value="C:mitochondrion"/>
    <property type="evidence" value="ECO:0007669"/>
    <property type="project" value="UniProtKB-SubCell"/>
</dbReference>
<dbReference type="InterPro" id="IPR024079">
    <property type="entry name" value="MetalloPept_cat_dom_sf"/>
</dbReference>
<dbReference type="SUPFAM" id="SSF52374">
    <property type="entry name" value="Nucleotidylyl transferase"/>
    <property type="match status" value="1"/>
</dbReference>
<dbReference type="InterPro" id="IPR020751">
    <property type="entry name" value="aa-tRNA-synth_I_codon-bd_sub2"/>
</dbReference>
<evidence type="ECO:0000256" key="1">
    <source>
        <dbReference type="ARBA" id="ARBA00004173"/>
    </source>
</evidence>
<evidence type="ECO:0000259" key="14">
    <source>
        <dbReference type="Pfam" id="PF17148"/>
    </source>
</evidence>
<evidence type="ECO:0000256" key="7">
    <source>
        <dbReference type="ARBA" id="ARBA00022917"/>
    </source>
</evidence>
<keyword evidence="6" id="KW-0067">ATP-binding</keyword>
<dbReference type="InterPro" id="IPR045462">
    <property type="entry name" value="aa-tRNA-synth_I_cd-bd"/>
</dbReference>
<dbReference type="Pfam" id="PF00749">
    <property type="entry name" value="tRNA-synt_1c"/>
    <property type="match status" value="1"/>
</dbReference>
<feature type="transmembrane region" description="Helical" evidence="11">
    <location>
        <begin position="74"/>
        <end position="95"/>
    </location>
</feature>
<dbReference type="Gene3D" id="3.40.390.10">
    <property type="entry name" value="Collagenase (Catalytic Domain)"/>
    <property type="match status" value="1"/>
</dbReference>
<comment type="similarity">
    <text evidence="2">Belongs to the class-I aminoacyl-tRNA synthetase family. Glutamate--tRNA ligase type 1 subfamily.</text>
</comment>
<evidence type="ECO:0000256" key="8">
    <source>
        <dbReference type="ARBA" id="ARBA00023146"/>
    </source>
</evidence>
<dbReference type="Gene3D" id="1.10.10.350">
    <property type="match status" value="1"/>
</dbReference>
<dbReference type="GO" id="GO:0000049">
    <property type="term" value="F:tRNA binding"/>
    <property type="evidence" value="ECO:0007669"/>
    <property type="project" value="InterPro"/>
</dbReference>
<evidence type="ECO:0000259" key="15">
    <source>
        <dbReference type="Pfam" id="PF19269"/>
    </source>
</evidence>
<evidence type="ECO:0000256" key="2">
    <source>
        <dbReference type="ARBA" id="ARBA00007894"/>
    </source>
</evidence>
<keyword evidence="4" id="KW-0436">Ligase</keyword>
<dbReference type="EMBL" id="JAKCXM010000052">
    <property type="protein sequence ID" value="KAJ0404975.1"/>
    <property type="molecule type" value="Genomic_DNA"/>
</dbReference>
<feature type="domain" description="Glutamyl/glutaminyl-tRNA synthetase class Ib catalytic" evidence="12">
    <location>
        <begin position="956"/>
        <end position="1274"/>
    </location>
</feature>
<keyword evidence="11" id="KW-0472">Membrane</keyword>
<comment type="subcellular location">
    <subcellularLocation>
        <location evidence="1">Mitochondrion</location>
    </subcellularLocation>
</comment>
<keyword evidence="11" id="KW-0812">Transmembrane</keyword>
<keyword evidence="11" id="KW-1133">Transmembrane helix</keyword>
<dbReference type="PRINTS" id="PR00987">
    <property type="entry name" value="TRNASYNTHGLU"/>
</dbReference>
<keyword evidence="8" id="KW-0030">Aminoacyl-tRNA synthetase</keyword>
<name>A0AAD5M5C7_PYTIN</name>